<keyword evidence="6" id="KW-0694">RNA-binding</keyword>
<name>A0A7L1NCU9_RHICY</name>
<accession>A0A7L1NCU9</accession>
<keyword evidence="5" id="KW-0747">Spliceosome</keyword>
<dbReference type="OrthoDB" id="4771285at2759"/>
<dbReference type="SMART" id="SM00931">
    <property type="entry name" value="NOSIC"/>
    <property type="match status" value="1"/>
</dbReference>
<dbReference type="GO" id="GO:0071011">
    <property type="term" value="C:precatalytic spliceosome"/>
    <property type="evidence" value="ECO:0007669"/>
    <property type="project" value="TreeGrafter"/>
</dbReference>
<keyword evidence="4" id="KW-0507">mRNA processing</keyword>
<evidence type="ECO:0000256" key="8">
    <source>
        <dbReference type="ARBA" id="ARBA00023242"/>
    </source>
</evidence>
<reference evidence="14 15" key="1">
    <citation type="submission" date="2019-09" db="EMBL/GenBank/DDBJ databases">
        <title>Bird 10,000 Genomes (B10K) Project - Family phase.</title>
        <authorList>
            <person name="Zhang G."/>
        </authorList>
    </citation>
    <scope>NUCLEOTIDE SEQUENCE [LARGE SCALE GENOMIC DNA]</scope>
    <source>
        <strain evidence="14">B10K-DU-002-35</strain>
        <tissue evidence="14">Muscle</tissue>
    </source>
</reference>
<dbReference type="PANTHER" id="PTHR13904">
    <property type="entry name" value="PRE-MRNA SPLICING FACTOR PRP31"/>
    <property type="match status" value="1"/>
</dbReference>
<comment type="subcellular location">
    <subcellularLocation>
        <location evidence="1">Nucleus</location>
    </subcellularLocation>
</comment>
<keyword evidence="15" id="KW-1185">Reference proteome</keyword>
<evidence type="ECO:0000256" key="3">
    <source>
        <dbReference type="ARBA" id="ARBA00013538"/>
    </source>
</evidence>
<protein>
    <recommendedName>
        <fullName evidence="3">U4/U6 small nuclear ribonucleoprotein Prp31</fullName>
    </recommendedName>
    <alternativeName>
        <fullName evidence="10">Pre-mRNA-processing factor 31</fullName>
    </alternativeName>
</protein>
<dbReference type="PROSITE" id="PS51358">
    <property type="entry name" value="NOP"/>
    <property type="match status" value="1"/>
</dbReference>
<feature type="domain" description="Nop" evidence="13">
    <location>
        <begin position="223"/>
        <end position="341"/>
    </location>
</feature>
<gene>
    <name evidence="14" type="primary">Prpf31</name>
    <name evidence="14" type="ORF">RHICYA_R15095</name>
</gene>
<dbReference type="AlphaFoldDB" id="A0A7L1NCU9"/>
<dbReference type="InterPro" id="IPR002687">
    <property type="entry name" value="Nop_dom"/>
</dbReference>
<dbReference type="Gene3D" id="1.10.246.90">
    <property type="entry name" value="Nop domain"/>
    <property type="match status" value="1"/>
</dbReference>
<evidence type="ECO:0000313" key="15">
    <source>
        <dbReference type="Proteomes" id="UP000565785"/>
    </source>
</evidence>
<evidence type="ECO:0000313" key="14">
    <source>
        <dbReference type="EMBL" id="NXN97674.1"/>
    </source>
</evidence>
<dbReference type="InterPro" id="IPR027105">
    <property type="entry name" value="Prp31"/>
</dbReference>
<proteinExistence type="inferred from homology"/>
<evidence type="ECO:0000256" key="11">
    <source>
        <dbReference type="ARBA" id="ARBA00045397"/>
    </source>
</evidence>
<dbReference type="GO" id="GO:0046540">
    <property type="term" value="C:U4/U6 x U5 tri-snRNP complex"/>
    <property type="evidence" value="ECO:0007669"/>
    <property type="project" value="InterPro"/>
</dbReference>
<keyword evidence="7" id="KW-0508">mRNA splicing</keyword>
<comment type="similarity">
    <text evidence="2">Belongs to the PRP31 family.</text>
</comment>
<organism evidence="14 15">
    <name type="scientific">Rhinopomastus cyanomelas</name>
    <name type="common">Common scimitarbill</name>
    <dbReference type="NCBI Taxonomy" id="113115"/>
    <lineage>
        <taxon>Eukaryota</taxon>
        <taxon>Metazoa</taxon>
        <taxon>Chordata</taxon>
        <taxon>Craniata</taxon>
        <taxon>Vertebrata</taxon>
        <taxon>Euteleostomi</taxon>
        <taxon>Archelosauria</taxon>
        <taxon>Archosauria</taxon>
        <taxon>Dinosauria</taxon>
        <taxon>Saurischia</taxon>
        <taxon>Theropoda</taxon>
        <taxon>Coelurosauria</taxon>
        <taxon>Aves</taxon>
        <taxon>Neognathae</taxon>
        <taxon>Neoaves</taxon>
        <taxon>Telluraves</taxon>
        <taxon>Coraciimorphae</taxon>
        <taxon>Bucerotiformes</taxon>
        <taxon>Rhinopomastidae</taxon>
        <taxon>Rhinopomastus</taxon>
    </lineage>
</organism>
<evidence type="ECO:0000256" key="12">
    <source>
        <dbReference type="SAM" id="MobiDB-lite"/>
    </source>
</evidence>
<dbReference type="FunFam" id="1.10.246.90:FF:000002">
    <property type="entry name" value="U4/U6 small nuclear ribonucleoprotein Prp31"/>
    <property type="match status" value="1"/>
</dbReference>
<dbReference type="InterPro" id="IPR012976">
    <property type="entry name" value="NOSIC"/>
</dbReference>
<evidence type="ECO:0000256" key="2">
    <source>
        <dbReference type="ARBA" id="ARBA00005572"/>
    </source>
</evidence>
<evidence type="ECO:0000259" key="13">
    <source>
        <dbReference type="PROSITE" id="PS51358"/>
    </source>
</evidence>
<feature type="compositionally biased region" description="Acidic residues" evidence="12">
    <location>
        <begin position="7"/>
        <end position="46"/>
    </location>
</feature>
<evidence type="ECO:0000256" key="10">
    <source>
        <dbReference type="ARBA" id="ARBA00030766"/>
    </source>
</evidence>
<dbReference type="InterPro" id="IPR019175">
    <property type="entry name" value="Prp31_C"/>
</dbReference>
<dbReference type="Proteomes" id="UP000565785">
    <property type="component" value="Unassembled WGS sequence"/>
</dbReference>
<dbReference type="Pfam" id="PF09785">
    <property type="entry name" value="Prp31_C"/>
    <property type="match status" value="1"/>
</dbReference>
<evidence type="ECO:0000256" key="4">
    <source>
        <dbReference type="ARBA" id="ARBA00022664"/>
    </source>
</evidence>
<dbReference type="GO" id="GO:0000244">
    <property type="term" value="P:spliceosomal tri-snRNP complex assembly"/>
    <property type="evidence" value="ECO:0007669"/>
    <property type="project" value="InterPro"/>
</dbReference>
<comment type="function">
    <text evidence="11">Involved in pre-mRNA splicing as component of the spliceosome. Required for the assembly of the U4/U5/U6 tri-snRNP complex, one of the building blocks of the spliceosome.</text>
</comment>
<dbReference type="GO" id="GO:0003723">
    <property type="term" value="F:RNA binding"/>
    <property type="evidence" value="ECO:0007669"/>
    <property type="project" value="UniProtKB-KW"/>
</dbReference>
<feature type="region of interest" description="Disordered" evidence="12">
    <location>
        <begin position="339"/>
        <end position="365"/>
    </location>
</feature>
<evidence type="ECO:0000256" key="5">
    <source>
        <dbReference type="ARBA" id="ARBA00022728"/>
    </source>
</evidence>
<evidence type="ECO:0000256" key="6">
    <source>
        <dbReference type="ARBA" id="ARBA00022884"/>
    </source>
</evidence>
<dbReference type="InterPro" id="IPR036070">
    <property type="entry name" value="Nop_dom_sf"/>
</dbReference>
<comment type="caution">
    <text evidence="14">The sequence shown here is derived from an EMBL/GenBank/DDBJ whole genome shotgun (WGS) entry which is preliminary data.</text>
</comment>
<feature type="non-terminal residue" evidence="14">
    <location>
        <position position="1"/>
    </location>
</feature>
<evidence type="ECO:0000256" key="1">
    <source>
        <dbReference type="ARBA" id="ARBA00004123"/>
    </source>
</evidence>
<evidence type="ECO:0000256" key="9">
    <source>
        <dbReference type="ARBA" id="ARBA00023274"/>
    </source>
</evidence>
<feature type="region of interest" description="Disordered" evidence="12">
    <location>
        <begin position="1"/>
        <end position="54"/>
    </location>
</feature>
<dbReference type="Gene3D" id="1.10.287.4070">
    <property type="match status" value="1"/>
</dbReference>
<feature type="non-terminal residue" evidence="14">
    <location>
        <position position="498"/>
    </location>
</feature>
<dbReference type="Pfam" id="PF01798">
    <property type="entry name" value="Nop"/>
    <property type="match status" value="1"/>
</dbReference>
<dbReference type="InterPro" id="IPR042239">
    <property type="entry name" value="Nop_C"/>
</dbReference>
<sequence>MSLADELLADLEEAEEEEEEEEPGGAGGEEDGAAIEEVGAEGEEAPLDSGGDSVRSIAKLGDSQAFAEIMEQIEEHAGRQPRAADVVGPVEAAPEYRVIVDANNLTVEIENELNIIHKFIRDKYSKRFPELESLVPNALDYIRTVKVGTLGECLGEPVQGFLGCPQLPSPLYLLRTAVFLAPIRQQLSEQELQRLEEACELALRLSQAKLRIYEFVESRMSLIAPNLSLIVGASTAAKIMGVAGGLTPLSKMPACNIMLLGAQRRTLSGFSSTSVLPHTGFIYHSDIVQSLPPDLRRKAARLVAAKVTLAARVDSFHESPDGKVGFDLKEQLERRFDRWQEPPPGKTVKPLPAPLDGQRKKRGGRRYRKMKERLGLTEIRKQANRMSFGEIEDDAYQEDLGFSLGQLGRAGSGRLRQPQGSDATKARLSKSLQRTLQRQSAVYGGKSTIRDRSSGTASSVAFTPLQGLEIVNPQAAEKKVVEANQKYFSSMAEFLKVK</sequence>
<keyword evidence="9" id="KW-0687">Ribonucleoprotein</keyword>
<evidence type="ECO:0000256" key="7">
    <source>
        <dbReference type="ARBA" id="ARBA00023187"/>
    </source>
</evidence>
<dbReference type="GO" id="GO:0005687">
    <property type="term" value="C:U4 snRNP"/>
    <property type="evidence" value="ECO:0007669"/>
    <property type="project" value="TreeGrafter"/>
</dbReference>
<dbReference type="SUPFAM" id="SSF89124">
    <property type="entry name" value="Nop domain"/>
    <property type="match status" value="1"/>
</dbReference>
<dbReference type="PANTHER" id="PTHR13904:SF0">
    <property type="entry name" value="U4_U6 SMALL NUCLEAR RIBONUCLEOPROTEIN PRP31"/>
    <property type="match status" value="1"/>
</dbReference>
<keyword evidence="8" id="KW-0539">Nucleus</keyword>
<dbReference type="EMBL" id="VXBP01005116">
    <property type="protein sequence ID" value="NXN97674.1"/>
    <property type="molecule type" value="Genomic_DNA"/>
</dbReference>